<sequence>LYVAGVIPGPGKPSLDEVNRSLKLVVQEMKSFWYPGIFYSRTSMYPQGRIYRAALVPVICDMLAARQVSGFSSATSTFFCTACLLAIQEIENIDIDRWPRRDVFEHRHHAQCWRDADTSAERQSVFEKNGIRWSELLDLPYWNPSLYTVVDAPHTGYLGLFQHHCRTVWGINVEIEGGDGTALRLKNPIHRPANSVMRHWLEVIRRTEDPDQLKSALSQRNCYKNVLWHICNDNGLRHLKALKEVHEFDDETYRRYHQKFFEGRSKFRALVAYKKIYLIALCDELGLPEYGKKEELAALLIHWVGTSSTVHRNNLAAVEKNFASGKNQRHVLGRSIMEAVYEDMKKTRLPLWVSRAPKDWGTPSRGKLTADQWKVICTVHLVITLIRIWGTPSSPESLRFSRMLTNFLDMVKAVSILNLRVTSHMHIQRYNFFAKRYVGVMKTLYKDVAVKPIHHMALHAGEFLRVFGPVHAYRTLAFERLNHTMQQQNTNSKFGELEMTFLRSLCRISNVAALVSHDATVTNFVSRMLKRHRTNVGEDSRGTLRGSLQS</sequence>
<evidence type="ECO:0000313" key="2">
    <source>
        <dbReference type="Proteomes" id="UP001175211"/>
    </source>
</evidence>
<proteinExistence type="predicted"/>
<organism evidence="1 2">
    <name type="scientific">Armillaria tabescens</name>
    <name type="common">Ringless honey mushroom</name>
    <name type="synonym">Agaricus tabescens</name>
    <dbReference type="NCBI Taxonomy" id="1929756"/>
    <lineage>
        <taxon>Eukaryota</taxon>
        <taxon>Fungi</taxon>
        <taxon>Dikarya</taxon>
        <taxon>Basidiomycota</taxon>
        <taxon>Agaricomycotina</taxon>
        <taxon>Agaricomycetes</taxon>
        <taxon>Agaricomycetidae</taxon>
        <taxon>Agaricales</taxon>
        <taxon>Marasmiineae</taxon>
        <taxon>Physalacriaceae</taxon>
        <taxon>Desarmillaria</taxon>
    </lineage>
</organism>
<reference evidence="1" key="1">
    <citation type="submission" date="2023-06" db="EMBL/GenBank/DDBJ databases">
        <authorList>
            <consortium name="Lawrence Berkeley National Laboratory"/>
            <person name="Ahrendt S."/>
            <person name="Sahu N."/>
            <person name="Indic B."/>
            <person name="Wong-Bajracharya J."/>
            <person name="Merenyi Z."/>
            <person name="Ke H.-M."/>
            <person name="Monk M."/>
            <person name="Kocsube S."/>
            <person name="Drula E."/>
            <person name="Lipzen A."/>
            <person name="Balint B."/>
            <person name="Henrissat B."/>
            <person name="Andreopoulos B."/>
            <person name="Martin F.M."/>
            <person name="Harder C.B."/>
            <person name="Rigling D."/>
            <person name="Ford K.L."/>
            <person name="Foster G.D."/>
            <person name="Pangilinan J."/>
            <person name="Papanicolaou A."/>
            <person name="Barry K."/>
            <person name="LaButti K."/>
            <person name="Viragh M."/>
            <person name="Koriabine M."/>
            <person name="Yan M."/>
            <person name="Riley R."/>
            <person name="Champramary S."/>
            <person name="Plett K.L."/>
            <person name="Tsai I.J."/>
            <person name="Slot J."/>
            <person name="Sipos G."/>
            <person name="Plett J."/>
            <person name="Nagy L.G."/>
            <person name="Grigoriev I.V."/>
        </authorList>
    </citation>
    <scope>NUCLEOTIDE SEQUENCE</scope>
    <source>
        <strain evidence="1">CCBAS 213</strain>
    </source>
</reference>
<feature type="non-terminal residue" evidence="1">
    <location>
        <position position="550"/>
    </location>
</feature>
<accession>A0AA39JHM7</accession>
<dbReference type="PANTHER" id="PTHR46579">
    <property type="entry name" value="F5/8 TYPE C DOMAIN-CONTAINING PROTEIN-RELATED"/>
    <property type="match status" value="1"/>
</dbReference>
<name>A0AA39JHM7_ARMTA</name>
<dbReference type="PANTHER" id="PTHR46579:SF1">
    <property type="entry name" value="F5_8 TYPE C DOMAIN-CONTAINING PROTEIN"/>
    <property type="match status" value="1"/>
</dbReference>
<dbReference type="EMBL" id="JAUEPS010000075">
    <property type="protein sequence ID" value="KAK0440683.1"/>
    <property type="molecule type" value="Genomic_DNA"/>
</dbReference>
<dbReference type="Proteomes" id="UP001175211">
    <property type="component" value="Unassembled WGS sequence"/>
</dbReference>
<feature type="non-terminal residue" evidence="1">
    <location>
        <position position="1"/>
    </location>
</feature>
<evidence type="ECO:0000313" key="1">
    <source>
        <dbReference type="EMBL" id="KAK0440683.1"/>
    </source>
</evidence>
<dbReference type="AlphaFoldDB" id="A0AA39JHM7"/>
<comment type="caution">
    <text evidence="1">The sequence shown here is derived from an EMBL/GenBank/DDBJ whole genome shotgun (WGS) entry which is preliminary data.</text>
</comment>
<dbReference type="RefSeq" id="XP_060323691.1">
    <property type="nucleotide sequence ID" value="XM_060466703.1"/>
</dbReference>
<dbReference type="GeneID" id="85350251"/>
<keyword evidence="2" id="KW-1185">Reference proteome</keyword>
<gene>
    <name evidence="1" type="ORF">EV420DRAFT_1247741</name>
</gene>
<protein>
    <submittedName>
        <fullName evidence="1">Uncharacterized protein</fullName>
    </submittedName>
</protein>